<dbReference type="AlphaFoldDB" id="A0A644ZY49"/>
<sequence length="42" mass="4774">MKAIGVLWGLHERERLERNGVDFIAETPKDILVGVKKILTLN</sequence>
<comment type="caution">
    <text evidence="1">The sequence shown here is derived from an EMBL/GenBank/DDBJ whole genome shotgun (WGS) entry which is preliminary data.</text>
</comment>
<dbReference type="EMBL" id="VSSQ01011001">
    <property type="protein sequence ID" value="MPM45742.1"/>
    <property type="molecule type" value="Genomic_DNA"/>
</dbReference>
<reference evidence="1" key="1">
    <citation type="submission" date="2019-08" db="EMBL/GenBank/DDBJ databases">
        <authorList>
            <person name="Kucharzyk K."/>
            <person name="Murdoch R.W."/>
            <person name="Higgins S."/>
            <person name="Loffler F."/>
        </authorList>
    </citation>
    <scope>NUCLEOTIDE SEQUENCE</scope>
</reference>
<gene>
    <name evidence="1" type="ORF">SDC9_92433</name>
</gene>
<accession>A0A644ZY49</accession>
<dbReference type="Gene3D" id="3.40.50.1000">
    <property type="entry name" value="HAD superfamily/HAD-like"/>
    <property type="match status" value="1"/>
</dbReference>
<proteinExistence type="predicted"/>
<dbReference type="InterPro" id="IPR023214">
    <property type="entry name" value="HAD_sf"/>
</dbReference>
<evidence type="ECO:0008006" key="2">
    <source>
        <dbReference type="Google" id="ProtNLM"/>
    </source>
</evidence>
<organism evidence="1">
    <name type="scientific">bioreactor metagenome</name>
    <dbReference type="NCBI Taxonomy" id="1076179"/>
    <lineage>
        <taxon>unclassified sequences</taxon>
        <taxon>metagenomes</taxon>
        <taxon>ecological metagenomes</taxon>
    </lineage>
</organism>
<protein>
    <recommendedName>
        <fullName evidence="2">Phosphoglycolate phosphatase</fullName>
    </recommendedName>
</protein>
<name>A0A644ZY49_9ZZZZ</name>
<evidence type="ECO:0000313" key="1">
    <source>
        <dbReference type="EMBL" id="MPM45742.1"/>
    </source>
</evidence>